<dbReference type="InterPro" id="IPR036866">
    <property type="entry name" value="RibonucZ/Hydroxyglut_hydro"/>
</dbReference>
<dbReference type="Pfam" id="PF19583">
    <property type="entry name" value="ODP"/>
    <property type="match status" value="1"/>
</dbReference>
<protein>
    <recommendedName>
        <fullName evidence="2">Metallo-beta-lactamase domain-containing protein</fullName>
    </recommendedName>
</protein>
<evidence type="ECO:0000313" key="5">
    <source>
        <dbReference type="Proteomes" id="UP001189756"/>
    </source>
</evidence>
<dbReference type="InterPro" id="IPR045761">
    <property type="entry name" value="ODP_dom"/>
</dbReference>
<dbReference type="Proteomes" id="UP001189756">
    <property type="component" value="Unassembled WGS sequence"/>
</dbReference>
<proteinExistence type="predicted"/>
<evidence type="ECO:0000259" key="2">
    <source>
        <dbReference type="SMART" id="SM00849"/>
    </source>
</evidence>
<gene>
    <name evidence="4" type="ORF">LMG18095_02343</name>
    <name evidence="3" type="ORF">R77560_01863</name>
</gene>
<name>A0AAD2BPB2_9RALS</name>
<accession>A0AAD2BPB2</accession>
<feature type="domain" description="Metallo-beta-lactamase" evidence="2">
    <location>
        <begin position="104"/>
        <end position="296"/>
    </location>
</feature>
<dbReference type="Proteomes" id="UP001189773">
    <property type="component" value="Unassembled WGS sequence"/>
</dbReference>
<dbReference type="AlphaFoldDB" id="A0AAD2BPB2"/>
<evidence type="ECO:0000313" key="6">
    <source>
        <dbReference type="Proteomes" id="UP001189773"/>
    </source>
</evidence>
<dbReference type="CDD" id="cd07709">
    <property type="entry name" value="flavodiiron_proteins_MBL-fold"/>
    <property type="match status" value="1"/>
</dbReference>
<dbReference type="PANTHER" id="PTHR43041:SF1">
    <property type="entry name" value="METALLO-BETA-LACTAMASE DOMAIN-CONTAINING PROTEIN"/>
    <property type="match status" value="1"/>
</dbReference>
<dbReference type="Gene3D" id="3.60.15.10">
    <property type="entry name" value="Ribonuclease Z/Hydroxyacylglutathione hydrolase-like"/>
    <property type="match status" value="1"/>
</dbReference>
<dbReference type="InterPro" id="IPR001279">
    <property type="entry name" value="Metallo-B-lactamas"/>
</dbReference>
<feature type="region of interest" description="Disordered" evidence="1">
    <location>
        <begin position="1"/>
        <end position="24"/>
    </location>
</feature>
<keyword evidence="6" id="KW-1185">Reference proteome</keyword>
<dbReference type="EMBL" id="CATZAZ010000003">
    <property type="protein sequence ID" value="CAJ0789461.1"/>
    <property type="molecule type" value="Genomic_DNA"/>
</dbReference>
<reference evidence="3 6" key="1">
    <citation type="submission" date="2023-07" db="EMBL/GenBank/DDBJ databases">
        <authorList>
            <person name="Peeters C."/>
        </authorList>
    </citation>
    <scope>NUCLEOTIDE SEQUENCE</scope>
    <source>
        <strain evidence="4 6">LMG 18095</strain>
        <strain evidence="3">R-77560</strain>
    </source>
</reference>
<evidence type="ECO:0000313" key="3">
    <source>
        <dbReference type="EMBL" id="CAJ0789461.1"/>
    </source>
</evidence>
<comment type="caution">
    <text evidence="3">The sequence shown here is derived from an EMBL/GenBank/DDBJ whole genome shotgun (WGS) entry which is preliminary data.</text>
</comment>
<dbReference type="EMBL" id="CATZAR010000005">
    <property type="protein sequence ID" value="CAJ0792625.1"/>
    <property type="molecule type" value="Genomic_DNA"/>
</dbReference>
<organism evidence="3 5">
    <name type="scientific">Ralstonia thomasii</name>
    <dbReference type="NCBI Taxonomy" id="3058596"/>
    <lineage>
        <taxon>Bacteria</taxon>
        <taxon>Pseudomonadati</taxon>
        <taxon>Pseudomonadota</taxon>
        <taxon>Betaproteobacteria</taxon>
        <taxon>Burkholderiales</taxon>
        <taxon>Burkholderiaceae</taxon>
        <taxon>Ralstonia</taxon>
    </lineage>
</organism>
<dbReference type="PANTHER" id="PTHR43041">
    <property type="entry name" value="HYDROLASE, METALLO-BETA-LACTAMASE SUPERFAMILY"/>
    <property type="match status" value="1"/>
</dbReference>
<dbReference type="SUPFAM" id="SSF56281">
    <property type="entry name" value="Metallo-hydrolase/oxidoreductase"/>
    <property type="match status" value="1"/>
</dbReference>
<sequence>MPVGMAARQTQAENPACGSRKALKIKSLSRETPPGTDDGPTQANAGATAALTRIKYGRHALRHHPGIATCALPSPMVTTLYESPGHACLMFSDLVDDHDDLPVQTNQFLIVDHGHGALIDPGGQMTYNALFLAMNRYFPPKQLDYVLASHADPDIVASAGRWLTSSSCDILISRVWERFLPHFCAVGKTEGRIVPIPDTGMAIPLGQSHLLAVPAHFLHSEGNFQFYDPVSRILFSGDLGASMVHANVAAKPVDDFDAHLPLMAPFHRRYMSGNRVCRLWAQMVRGLQIEWIVPQHGQPFRGSAMVNRFIDWVETLDCGIDLMTPELFRLPALPNAPAGATLRARA</sequence>
<dbReference type="SMART" id="SM00849">
    <property type="entry name" value="Lactamase_B"/>
    <property type="match status" value="1"/>
</dbReference>
<evidence type="ECO:0000313" key="4">
    <source>
        <dbReference type="EMBL" id="CAJ0792625.1"/>
    </source>
</evidence>
<evidence type="ECO:0000256" key="1">
    <source>
        <dbReference type="SAM" id="MobiDB-lite"/>
    </source>
</evidence>